<protein>
    <submittedName>
        <fullName evidence="3">Choline binding protein</fullName>
    </submittedName>
</protein>
<feature type="chain" id="PRO_5046018724" evidence="1">
    <location>
        <begin position="21"/>
        <end position="111"/>
    </location>
</feature>
<evidence type="ECO:0000259" key="2">
    <source>
        <dbReference type="PROSITE" id="PS50911"/>
    </source>
</evidence>
<dbReference type="InterPro" id="IPR038765">
    <property type="entry name" value="Papain-like_cys_pep_sf"/>
</dbReference>
<evidence type="ECO:0000313" key="4">
    <source>
        <dbReference type="Proteomes" id="UP000011769"/>
    </source>
</evidence>
<organism evidence="3 4">
    <name type="scientific">Streptococcus parauberis KRS-02083</name>
    <dbReference type="NCBI Taxonomy" id="1207545"/>
    <lineage>
        <taxon>Bacteria</taxon>
        <taxon>Bacillati</taxon>
        <taxon>Bacillota</taxon>
        <taxon>Bacilli</taxon>
        <taxon>Lactobacillales</taxon>
        <taxon>Streptococcaceae</taxon>
        <taxon>Streptococcus</taxon>
    </lineage>
</organism>
<feature type="domain" description="Peptidase C51" evidence="2">
    <location>
        <begin position="29"/>
        <end position="111"/>
    </location>
</feature>
<sequence>MKKFQTLIVLAVFVSQLVNPFTLNTKAAVLGDNYPSQWQTGWGPDTWGMYKRQCTSFVAFRLSSANGFTLPTGYRNADSWGHIARSQGYSVDMQATVGAVAWFDKGVNYSH</sequence>
<proteinExistence type="predicted"/>
<dbReference type="InterPro" id="IPR007921">
    <property type="entry name" value="CHAP_dom"/>
</dbReference>
<comment type="caution">
    <text evidence="3">The sequence shown here is derived from an EMBL/GenBank/DDBJ whole genome shotgun (WGS) entry which is preliminary data.</text>
</comment>
<gene>
    <name evidence="3" type="ORF">SPJ1_2182</name>
</gene>
<name>A0ABN0INR4_9STRE</name>
<feature type="signal peptide" evidence="1">
    <location>
        <begin position="1"/>
        <end position="20"/>
    </location>
</feature>
<dbReference type="Gene3D" id="3.90.1720.10">
    <property type="entry name" value="endopeptidase domain like (from Nostoc punctiforme)"/>
    <property type="match status" value="1"/>
</dbReference>
<keyword evidence="4" id="KW-1185">Reference proteome</keyword>
<reference evidence="3 4" key="1">
    <citation type="journal article" date="2013" name="PLoS ONE">
        <title>Comparative Genomic Characterization of Three Streptococcus parauberis Strains in Fish Pathogen, as Assessed by Wide-Genome Analyses.</title>
        <authorList>
            <person name="Nho S.W."/>
            <person name="Hikima J."/>
            <person name="Park S.B."/>
            <person name="Jang H.B."/>
            <person name="Cha I.S."/>
            <person name="Yasuike M."/>
            <person name="Nakamura Y."/>
            <person name="Fujiwara A."/>
            <person name="Sano M."/>
            <person name="Kanai K."/>
            <person name="Kondo H."/>
            <person name="Hirono I."/>
            <person name="Takeyama H."/>
            <person name="Aoki T."/>
            <person name="Jung T.S."/>
        </authorList>
    </citation>
    <scope>NUCLEOTIDE SEQUENCE [LARGE SCALE GENOMIC DNA]</scope>
    <source>
        <strain evidence="3 4">KRS-02083</strain>
    </source>
</reference>
<evidence type="ECO:0000256" key="1">
    <source>
        <dbReference type="SAM" id="SignalP"/>
    </source>
</evidence>
<dbReference type="Pfam" id="PF05257">
    <property type="entry name" value="CHAP"/>
    <property type="match status" value="1"/>
</dbReference>
<accession>A0ABN0INR4</accession>
<dbReference type="Proteomes" id="UP000011769">
    <property type="component" value="Unassembled WGS sequence"/>
</dbReference>
<dbReference type="EMBL" id="ALYM01000010">
    <property type="protein sequence ID" value="EMG24462.1"/>
    <property type="molecule type" value="Genomic_DNA"/>
</dbReference>
<dbReference type="SUPFAM" id="SSF54001">
    <property type="entry name" value="Cysteine proteinases"/>
    <property type="match status" value="1"/>
</dbReference>
<evidence type="ECO:0000313" key="3">
    <source>
        <dbReference type="EMBL" id="EMG24462.1"/>
    </source>
</evidence>
<dbReference type="PROSITE" id="PS50911">
    <property type="entry name" value="CHAP"/>
    <property type="match status" value="1"/>
</dbReference>
<keyword evidence="1" id="KW-0732">Signal</keyword>